<dbReference type="KEGG" id="por:APT59_15955"/>
<name>A0A0U4P400_9PSED</name>
<sequence>MTATGTAVPHFWRDPALPFLEARSIQDGRALCYAPHSHETFSIGTVLGGRSRYHNGPTRELVGAGTLVLMNPGDVHACNPQGEDAWRYRMLHVDAGWLAELQRPGAEDFQPLAVQLSQDDRLYAGLEALHACLVDPDSLALQRQSQALLYFESVLARLGRTPIAAAREREDRRLRRAAEFLDAHCGEGVSLDQLSQVADLSPTQLIRSFRRRFGLTPHAYLIDRRIRLARQRLRQGEELAEVALATGFADQAHLQRTFKRLVAATPGQYRAASTLPQQGGGA</sequence>
<evidence type="ECO:0000256" key="3">
    <source>
        <dbReference type="ARBA" id="ARBA00023125"/>
    </source>
</evidence>
<evidence type="ECO:0000256" key="6">
    <source>
        <dbReference type="ARBA" id="ARBA00037345"/>
    </source>
</evidence>
<evidence type="ECO:0000256" key="1">
    <source>
        <dbReference type="ARBA" id="ARBA00004496"/>
    </source>
</evidence>
<dbReference type="SUPFAM" id="SSF51215">
    <property type="entry name" value="Regulatory protein AraC"/>
    <property type="match status" value="1"/>
</dbReference>
<dbReference type="EMBL" id="CP013987">
    <property type="protein sequence ID" value="ALZ85617.1"/>
    <property type="molecule type" value="Genomic_DNA"/>
</dbReference>
<dbReference type="SMART" id="SM00342">
    <property type="entry name" value="HTH_ARAC"/>
    <property type="match status" value="1"/>
</dbReference>
<dbReference type="Pfam" id="PF02311">
    <property type="entry name" value="AraC_binding"/>
    <property type="match status" value="1"/>
</dbReference>
<dbReference type="GO" id="GO:0009893">
    <property type="term" value="P:positive regulation of metabolic process"/>
    <property type="evidence" value="ECO:0007669"/>
    <property type="project" value="UniProtKB-ARBA"/>
</dbReference>
<dbReference type="InterPro" id="IPR018060">
    <property type="entry name" value="HTH_AraC"/>
</dbReference>
<evidence type="ECO:0000256" key="5">
    <source>
        <dbReference type="ARBA" id="ARBA00023163"/>
    </source>
</evidence>
<dbReference type="AlphaFoldDB" id="A0A0U4P400"/>
<dbReference type="Proteomes" id="UP000064137">
    <property type="component" value="Chromosome"/>
</dbReference>
<gene>
    <name evidence="8" type="ORF">APT59_15955</name>
</gene>
<dbReference type="InterPro" id="IPR003313">
    <property type="entry name" value="AraC-bd"/>
</dbReference>
<dbReference type="SUPFAM" id="SSF46689">
    <property type="entry name" value="Homeodomain-like"/>
    <property type="match status" value="2"/>
</dbReference>
<reference evidence="8 9" key="1">
    <citation type="submission" date="2016-01" db="EMBL/GenBank/DDBJ databases">
        <title>Annotation of Pseudomonas oryzihabitans USDA-ARS-USMARC-56511.</title>
        <authorList>
            <person name="Harhay G.P."/>
            <person name="Harhay D.M."/>
            <person name="Smith T.P.L."/>
            <person name="Bono J.L."/>
            <person name="Heaton M.P."/>
            <person name="Clawson M.L."/>
            <person name="Chitko-Mckown C.G."/>
            <person name="Capik S.F."/>
            <person name="DeDonder K.D."/>
            <person name="Apley M.D."/>
            <person name="Lubbers B.V."/>
            <person name="White B.J."/>
            <person name="Larson R.L."/>
        </authorList>
    </citation>
    <scope>NUCLEOTIDE SEQUENCE [LARGE SCALE GENOMIC DNA]</scope>
    <source>
        <strain evidence="8 9">USDA-ARS-USMARC-56511</strain>
    </source>
</reference>
<dbReference type="InterPro" id="IPR014710">
    <property type="entry name" value="RmlC-like_jellyroll"/>
</dbReference>
<dbReference type="RefSeq" id="WP_059315752.1">
    <property type="nucleotide sequence ID" value="NZ_CP013987.1"/>
</dbReference>
<dbReference type="PROSITE" id="PS00041">
    <property type="entry name" value="HTH_ARAC_FAMILY_1"/>
    <property type="match status" value="1"/>
</dbReference>
<dbReference type="InterPro" id="IPR009057">
    <property type="entry name" value="Homeodomain-like_sf"/>
</dbReference>
<evidence type="ECO:0000259" key="7">
    <source>
        <dbReference type="PROSITE" id="PS01124"/>
    </source>
</evidence>
<accession>A0A0U4P400</accession>
<dbReference type="GO" id="GO:0043565">
    <property type="term" value="F:sequence-specific DNA binding"/>
    <property type="evidence" value="ECO:0007669"/>
    <property type="project" value="InterPro"/>
</dbReference>
<evidence type="ECO:0000313" key="8">
    <source>
        <dbReference type="EMBL" id="ALZ85617.1"/>
    </source>
</evidence>
<dbReference type="PANTHER" id="PTHR46796:SF2">
    <property type="entry name" value="TRANSCRIPTIONAL REGULATORY PROTEIN"/>
    <property type="match status" value="1"/>
</dbReference>
<dbReference type="InterPro" id="IPR037923">
    <property type="entry name" value="HTH-like"/>
</dbReference>
<dbReference type="GO" id="GO:0005737">
    <property type="term" value="C:cytoplasm"/>
    <property type="evidence" value="ECO:0007669"/>
    <property type="project" value="UniProtKB-SubCell"/>
</dbReference>
<dbReference type="PROSITE" id="PS01124">
    <property type="entry name" value="HTH_ARAC_FAMILY_2"/>
    <property type="match status" value="1"/>
</dbReference>
<evidence type="ECO:0000313" key="9">
    <source>
        <dbReference type="Proteomes" id="UP000064137"/>
    </source>
</evidence>
<protein>
    <submittedName>
        <fullName evidence="8">AraC family transcriptional regulator</fullName>
    </submittedName>
</protein>
<keyword evidence="3" id="KW-0238">DNA-binding</keyword>
<evidence type="ECO:0000256" key="4">
    <source>
        <dbReference type="ARBA" id="ARBA00023159"/>
    </source>
</evidence>
<dbReference type="InterPro" id="IPR050204">
    <property type="entry name" value="AraC_XylS_family_regulators"/>
</dbReference>
<comment type="subcellular location">
    <subcellularLocation>
        <location evidence="1">Cytoplasm</location>
    </subcellularLocation>
</comment>
<keyword evidence="4" id="KW-0010">Activator</keyword>
<dbReference type="Pfam" id="PF12833">
    <property type="entry name" value="HTH_18"/>
    <property type="match status" value="1"/>
</dbReference>
<dbReference type="PANTHER" id="PTHR46796">
    <property type="entry name" value="HTH-TYPE TRANSCRIPTIONAL ACTIVATOR RHAS-RELATED"/>
    <property type="match status" value="1"/>
</dbReference>
<evidence type="ECO:0000256" key="2">
    <source>
        <dbReference type="ARBA" id="ARBA00023015"/>
    </source>
</evidence>
<organism evidence="8 9">
    <name type="scientific">Pseudomonas oryzihabitans</name>
    <dbReference type="NCBI Taxonomy" id="47885"/>
    <lineage>
        <taxon>Bacteria</taxon>
        <taxon>Pseudomonadati</taxon>
        <taxon>Pseudomonadota</taxon>
        <taxon>Gammaproteobacteria</taxon>
        <taxon>Pseudomonadales</taxon>
        <taxon>Pseudomonadaceae</taxon>
        <taxon>Pseudomonas</taxon>
    </lineage>
</organism>
<feature type="domain" description="HTH araC/xylS-type" evidence="7">
    <location>
        <begin position="175"/>
        <end position="272"/>
    </location>
</feature>
<proteinExistence type="predicted"/>
<keyword evidence="5" id="KW-0804">Transcription</keyword>
<dbReference type="Gene3D" id="1.10.10.60">
    <property type="entry name" value="Homeodomain-like"/>
    <property type="match status" value="1"/>
</dbReference>
<dbReference type="Gene3D" id="2.60.120.10">
    <property type="entry name" value="Jelly Rolls"/>
    <property type="match status" value="1"/>
</dbReference>
<dbReference type="GO" id="GO:0003700">
    <property type="term" value="F:DNA-binding transcription factor activity"/>
    <property type="evidence" value="ECO:0007669"/>
    <property type="project" value="InterPro"/>
</dbReference>
<dbReference type="OrthoDB" id="9809338at2"/>
<comment type="function">
    <text evidence="6">Regulatory protein of the TOL plasmid xyl operons. XylS activates the xylXYZLTEGFJQKIH operon required for the degradation of toluene, m-xylene and p-xylene.</text>
</comment>
<keyword evidence="2" id="KW-0805">Transcription regulation</keyword>
<dbReference type="InterPro" id="IPR018062">
    <property type="entry name" value="HTH_AraC-typ_CS"/>
</dbReference>